<feature type="binding site" evidence="4">
    <location>
        <begin position="9"/>
        <end position="16"/>
    </location>
    <ligand>
        <name>substrate</name>
    </ligand>
</feature>
<organism evidence="5 6">
    <name type="scientific">Bacillus cereus</name>
    <dbReference type="NCBI Taxonomy" id="1396"/>
    <lineage>
        <taxon>Bacteria</taxon>
        <taxon>Bacillati</taxon>
        <taxon>Bacillota</taxon>
        <taxon>Bacilli</taxon>
        <taxon>Bacillales</taxon>
        <taxon>Bacillaceae</taxon>
        <taxon>Bacillus</taxon>
        <taxon>Bacillus cereus group</taxon>
    </lineage>
</organism>
<evidence type="ECO:0000256" key="3">
    <source>
        <dbReference type="PIRSR" id="PIRSR613078-1"/>
    </source>
</evidence>
<dbReference type="PANTHER" id="PTHR48100:SF1">
    <property type="entry name" value="HISTIDINE PHOSPHATASE FAMILY PROTEIN-RELATED"/>
    <property type="match status" value="1"/>
</dbReference>
<comment type="caution">
    <text evidence="5">The sequence shown here is derived from an EMBL/GenBank/DDBJ whole genome shotgun (WGS) entry which is preliminary data.</text>
</comment>
<dbReference type="AlphaFoldDB" id="A0A2B3YXQ8"/>
<name>A0A2B3YXQ8_BACCE</name>
<dbReference type="SMART" id="SM00855">
    <property type="entry name" value="PGAM"/>
    <property type="match status" value="1"/>
</dbReference>
<evidence type="ECO:0000256" key="1">
    <source>
        <dbReference type="ARBA" id="ARBA00023152"/>
    </source>
</evidence>
<evidence type="ECO:0000256" key="4">
    <source>
        <dbReference type="PIRSR" id="PIRSR613078-2"/>
    </source>
</evidence>
<gene>
    <name evidence="5" type="ORF">CN290_26560</name>
</gene>
<dbReference type="PANTHER" id="PTHR48100">
    <property type="entry name" value="BROAD-SPECIFICITY PHOSPHATASE YOR283W-RELATED"/>
    <property type="match status" value="1"/>
</dbReference>
<dbReference type="SUPFAM" id="SSF53254">
    <property type="entry name" value="Phosphoglycerate mutase-like"/>
    <property type="match status" value="1"/>
</dbReference>
<sequence>MTPKFYIIRHGESDSNDHVSPLNERGKVQAERLAEFLSNFTKFEDDIIISSPFLRASETTAILTARTDQTFCTDKRLEERNIGDYQGNDLWGALKNHFKDMEHKFPNGESNGEVLSRVNSLMEELKNSNHQNIFLITHRFTMMLLFNELDKNFDFDKGSLISNPDVYEINSINGEIVIKRLWNEK</sequence>
<evidence type="ECO:0000256" key="2">
    <source>
        <dbReference type="ARBA" id="ARBA00023235"/>
    </source>
</evidence>
<dbReference type="InterPro" id="IPR013078">
    <property type="entry name" value="His_Pase_superF_clade-1"/>
</dbReference>
<dbReference type="InterPro" id="IPR029033">
    <property type="entry name" value="His_PPase_superfam"/>
</dbReference>
<keyword evidence="2" id="KW-0413">Isomerase</keyword>
<dbReference type="Proteomes" id="UP000220226">
    <property type="component" value="Unassembled WGS sequence"/>
</dbReference>
<dbReference type="InterPro" id="IPR050275">
    <property type="entry name" value="PGM_Phosphatase"/>
</dbReference>
<dbReference type="EMBL" id="NTQT01000039">
    <property type="protein sequence ID" value="PFC70407.1"/>
    <property type="molecule type" value="Genomic_DNA"/>
</dbReference>
<evidence type="ECO:0000313" key="6">
    <source>
        <dbReference type="Proteomes" id="UP000220226"/>
    </source>
</evidence>
<reference evidence="5 6" key="1">
    <citation type="submission" date="2017-09" db="EMBL/GenBank/DDBJ databases">
        <title>Large-scale bioinformatics analysis of Bacillus genomes uncovers conserved roles of natural products in bacterial physiology.</title>
        <authorList>
            <consortium name="Agbiome Team Llc"/>
            <person name="Bleich R.M."/>
            <person name="Grubbs K.J."/>
            <person name="Santa Maria K.C."/>
            <person name="Allen S.E."/>
            <person name="Farag S."/>
            <person name="Shank E.A."/>
            <person name="Bowers A."/>
        </authorList>
    </citation>
    <scope>NUCLEOTIDE SEQUENCE [LARGE SCALE GENOMIC DNA]</scope>
    <source>
        <strain evidence="5 6">AFS025165</strain>
    </source>
</reference>
<dbReference type="RefSeq" id="WP_098198970.1">
    <property type="nucleotide sequence ID" value="NZ_NTQT01000039.1"/>
</dbReference>
<dbReference type="GO" id="GO:0016791">
    <property type="term" value="F:phosphatase activity"/>
    <property type="evidence" value="ECO:0007669"/>
    <property type="project" value="TreeGrafter"/>
</dbReference>
<dbReference type="Gene3D" id="3.40.50.1240">
    <property type="entry name" value="Phosphoglycerate mutase-like"/>
    <property type="match status" value="1"/>
</dbReference>
<feature type="active site" description="Tele-phosphohistidine intermediate" evidence="3">
    <location>
        <position position="10"/>
    </location>
</feature>
<feature type="active site" description="Proton donor/acceptor" evidence="3">
    <location>
        <position position="79"/>
    </location>
</feature>
<dbReference type="InterPro" id="IPR001345">
    <property type="entry name" value="PG/BPGM_mutase_AS"/>
</dbReference>
<evidence type="ECO:0008006" key="7">
    <source>
        <dbReference type="Google" id="ProtNLM"/>
    </source>
</evidence>
<dbReference type="GO" id="GO:0005737">
    <property type="term" value="C:cytoplasm"/>
    <property type="evidence" value="ECO:0007669"/>
    <property type="project" value="TreeGrafter"/>
</dbReference>
<dbReference type="CDD" id="cd07067">
    <property type="entry name" value="HP_PGM_like"/>
    <property type="match status" value="1"/>
</dbReference>
<keyword evidence="1" id="KW-0324">Glycolysis</keyword>
<proteinExistence type="predicted"/>
<dbReference type="PROSITE" id="PS00175">
    <property type="entry name" value="PG_MUTASE"/>
    <property type="match status" value="1"/>
</dbReference>
<evidence type="ECO:0000313" key="5">
    <source>
        <dbReference type="EMBL" id="PFC70407.1"/>
    </source>
</evidence>
<accession>A0A2B3YXQ8</accession>
<feature type="binding site" evidence="4">
    <location>
        <position position="55"/>
    </location>
    <ligand>
        <name>substrate</name>
    </ligand>
</feature>
<dbReference type="Pfam" id="PF00300">
    <property type="entry name" value="His_Phos_1"/>
    <property type="match status" value="1"/>
</dbReference>
<protein>
    <recommendedName>
        <fullName evidence="7">Histidine phosphatase family protein</fullName>
    </recommendedName>
</protein>